<sequence>MPYRPPTPDEHARAAAALKALLAGKTPHLTGLPLQVTQGHTTLLSDGSLLLPRRDASSAGWGAVAFRDSPDLLIEVPHPGSDRYTAHLGLELFDAIPTAGLLVAGAPRRVADVAHLPESLFHTYAQTFATAELQLHGFAAASAPDTDVILTAGAGSATDLHLALAEALTRQGLRVRHHEHLAGRTNTQGIAAAAHGRPFLHLELAPLVRRDHRDRVVEAVADTWHQRGHQ</sequence>
<dbReference type="AlphaFoldDB" id="A0A4R7VVU2"/>
<gene>
    <name evidence="1" type="ORF">CLV71_10447</name>
</gene>
<organism evidence="1 2">
    <name type="scientific">Actinophytocola oryzae</name>
    <dbReference type="NCBI Taxonomy" id="502181"/>
    <lineage>
        <taxon>Bacteria</taxon>
        <taxon>Bacillati</taxon>
        <taxon>Actinomycetota</taxon>
        <taxon>Actinomycetes</taxon>
        <taxon>Pseudonocardiales</taxon>
        <taxon>Pseudonocardiaceae</taxon>
    </lineage>
</organism>
<accession>A0A4R7VVU2</accession>
<dbReference type="OrthoDB" id="5493436at2"/>
<keyword evidence="2" id="KW-1185">Reference proteome</keyword>
<protein>
    <submittedName>
        <fullName evidence="1">Uncharacterized protein</fullName>
    </submittedName>
</protein>
<comment type="caution">
    <text evidence="1">The sequence shown here is derived from an EMBL/GenBank/DDBJ whole genome shotgun (WGS) entry which is preliminary data.</text>
</comment>
<evidence type="ECO:0000313" key="1">
    <source>
        <dbReference type="EMBL" id="TDV53579.1"/>
    </source>
</evidence>
<dbReference type="RefSeq" id="WP_133902627.1">
    <property type="nucleotide sequence ID" value="NZ_SOCP01000004.1"/>
</dbReference>
<reference evidence="1 2" key="1">
    <citation type="submission" date="2019-03" db="EMBL/GenBank/DDBJ databases">
        <title>Genomic Encyclopedia of Archaeal and Bacterial Type Strains, Phase II (KMG-II): from individual species to whole genera.</title>
        <authorList>
            <person name="Goeker M."/>
        </authorList>
    </citation>
    <scope>NUCLEOTIDE SEQUENCE [LARGE SCALE GENOMIC DNA]</scope>
    <source>
        <strain evidence="1 2">DSM 45499</strain>
    </source>
</reference>
<dbReference type="EMBL" id="SOCP01000004">
    <property type="protein sequence ID" value="TDV53579.1"/>
    <property type="molecule type" value="Genomic_DNA"/>
</dbReference>
<evidence type="ECO:0000313" key="2">
    <source>
        <dbReference type="Proteomes" id="UP000294927"/>
    </source>
</evidence>
<dbReference type="Proteomes" id="UP000294927">
    <property type="component" value="Unassembled WGS sequence"/>
</dbReference>
<name>A0A4R7VVU2_9PSEU</name>
<proteinExistence type="predicted"/>